<dbReference type="Proteomes" id="UP000030428">
    <property type="component" value="Unassembled WGS sequence"/>
</dbReference>
<evidence type="ECO:0000313" key="1">
    <source>
        <dbReference type="EMBL" id="TGO02269.1"/>
    </source>
</evidence>
<dbReference type="AlphaFoldDB" id="A0A4E0QLR2"/>
<proteinExistence type="predicted"/>
<protein>
    <submittedName>
        <fullName evidence="1">Uncharacterized protein</fullName>
    </submittedName>
</protein>
<comment type="caution">
    <text evidence="1">The sequence shown here is derived from an EMBL/GenBank/DDBJ whole genome shotgun (WGS) entry which is preliminary data.</text>
</comment>
<gene>
    <name evidence="1" type="ORF">PN36_27745</name>
</gene>
<sequence>DDEGEDDRLLEILKRYGYQPSDDKGQDTRSYTTATNELKKVAGYQSKHRKNAYAVLRRGIIEGCQRISSLIENHPEFIQFGDFIIDSNGTAVRDVIL</sequence>
<accession>A0A4E0QLR2</accession>
<name>A0A4E0QLR2_9GAMM</name>
<keyword evidence="2" id="KW-1185">Reference proteome</keyword>
<reference evidence="1 2" key="1">
    <citation type="journal article" date="2016" name="Front. Microbiol.">
        <title>Single-Cell (Meta-)Genomics of a Dimorphic Candidatus Thiomargarita nelsonii Reveals Genomic Plasticity.</title>
        <authorList>
            <person name="Flood B.E."/>
            <person name="Fliss P."/>
            <person name="Jones D.S."/>
            <person name="Dick G.J."/>
            <person name="Jain S."/>
            <person name="Kaster A.K."/>
            <person name="Winkel M."/>
            <person name="Mussmann M."/>
            <person name="Bailey J."/>
        </authorList>
    </citation>
    <scope>NUCLEOTIDE SEQUENCE [LARGE SCALE GENOMIC DNA]</scope>
    <source>
        <strain evidence="1">Hydrate Ridge</strain>
    </source>
</reference>
<feature type="non-terminal residue" evidence="1">
    <location>
        <position position="1"/>
    </location>
</feature>
<evidence type="ECO:0000313" key="2">
    <source>
        <dbReference type="Proteomes" id="UP000030428"/>
    </source>
</evidence>
<organism evidence="1 2">
    <name type="scientific">Candidatus Thiomargarita nelsonii</name>
    <dbReference type="NCBI Taxonomy" id="1003181"/>
    <lineage>
        <taxon>Bacteria</taxon>
        <taxon>Pseudomonadati</taxon>
        <taxon>Pseudomonadota</taxon>
        <taxon>Gammaproteobacteria</taxon>
        <taxon>Thiotrichales</taxon>
        <taxon>Thiotrichaceae</taxon>
        <taxon>Thiomargarita</taxon>
    </lineage>
</organism>
<dbReference type="EMBL" id="JSZA02000173">
    <property type="protein sequence ID" value="TGO02269.1"/>
    <property type="molecule type" value="Genomic_DNA"/>
</dbReference>